<evidence type="ECO:0000256" key="6">
    <source>
        <dbReference type="ARBA" id="ARBA00023136"/>
    </source>
</evidence>
<dbReference type="PANTHER" id="PTHR43663">
    <property type="entry name" value="CHROMATE TRANSPORT PROTEIN-RELATED"/>
    <property type="match status" value="1"/>
</dbReference>
<dbReference type="EMBL" id="JAGGLI010000002">
    <property type="protein sequence ID" value="MBP2026565.1"/>
    <property type="molecule type" value="Genomic_DNA"/>
</dbReference>
<feature type="transmembrane region" description="Helical" evidence="7">
    <location>
        <begin position="108"/>
        <end position="128"/>
    </location>
</feature>
<sequence>MFKLFSTFFKMGLFTFGGGYAMIPIMERELVDNTKMITKDEFVDYISVAQSFPGPIAVNLSILLGYRFMGLKGALSSLLGVVLPSFIVILIVSLFYAKTRDSKILEGFFNGVSPVVPALLLVSVLNLFKKINKSTIDITMILVTFIGVALLGINPLWMIGGGVLVGLWNHFYKFS</sequence>
<evidence type="ECO:0000313" key="8">
    <source>
        <dbReference type="EMBL" id="MBP2026565.1"/>
    </source>
</evidence>
<organism evidence="8 9">
    <name type="scientific">Acetoanaerobium pronyense</name>
    <dbReference type="NCBI Taxonomy" id="1482736"/>
    <lineage>
        <taxon>Bacteria</taxon>
        <taxon>Bacillati</taxon>
        <taxon>Bacillota</taxon>
        <taxon>Clostridia</taxon>
        <taxon>Peptostreptococcales</taxon>
        <taxon>Filifactoraceae</taxon>
        <taxon>Acetoanaerobium</taxon>
    </lineage>
</organism>
<comment type="subcellular location">
    <subcellularLocation>
        <location evidence="1">Cell membrane</location>
        <topology evidence="1">Multi-pass membrane protein</topology>
    </subcellularLocation>
</comment>
<comment type="caution">
    <text evidence="8">The sequence shown here is derived from an EMBL/GenBank/DDBJ whole genome shotgun (WGS) entry which is preliminary data.</text>
</comment>
<comment type="similarity">
    <text evidence="2">Belongs to the chromate ion transporter (CHR) (TC 2.A.51) family.</text>
</comment>
<keyword evidence="4 7" id="KW-0812">Transmembrane</keyword>
<dbReference type="PANTHER" id="PTHR43663:SF1">
    <property type="entry name" value="CHROMATE TRANSPORTER"/>
    <property type="match status" value="1"/>
</dbReference>
<dbReference type="InterPro" id="IPR052518">
    <property type="entry name" value="CHR_Transporter"/>
</dbReference>
<dbReference type="Proteomes" id="UP001314903">
    <property type="component" value="Unassembled WGS sequence"/>
</dbReference>
<keyword evidence="5 7" id="KW-1133">Transmembrane helix</keyword>
<gene>
    <name evidence="8" type="ORF">J2Z35_000354</name>
</gene>
<protein>
    <submittedName>
        <fullName evidence="8">Chromate transporter</fullName>
    </submittedName>
</protein>
<keyword evidence="9" id="KW-1185">Reference proteome</keyword>
<keyword evidence="6 7" id="KW-0472">Membrane</keyword>
<evidence type="ECO:0000256" key="7">
    <source>
        <dbReference type="SAM" id="Phobius"/>
    </source>
</evidence>
<dbReference type="InterPro" id="IPR003370">
    <property type="entry name" value="Chromate_transpt"/>
</dbReference>
<feature type="transmembrane region" description="Helical" evidence="7">
    <location>
        <begin position="78"/>
        <end position="96"/>
    </location>
</feature>
<feature type="transmembrane region" description="Helical" evidence="7">
    <location>
        <begin position="45"/>
        <end position="66"/>
    </location>
</feature>
<evidence type="ECO:0000256" key="2">
    <source>
        <dbReference type="ARBA" id="ARBA00005262"/>
    </source>
</evidence>
<name>A0ABS4KGT5_9FIRM</name>
<evidence type="ECO:0000256" key="3">
    <source>
        <dbReference type="ARBA" id="ARBA00022475"/>
    </source>
</evidence>
<proteinExistence type="inferred from homology"/>
<accession>A0ABS4KGT5</accession>
<evidence type="ECO:0000256" key="4">
    <source>
        <dbReference type="ARBA" id="ARBA00022692"/>
    </source>
</evidence>
<reference evidence="8 9" key="1">
    <citation type="submission" date="2021-03" db="EMBL/GenBank/DDBJ databases">
        <title>Genomic Encyclopedia of Type Strains, Phase IV (KMG-IV): sequencing the most valuable type-strain genomes for metagenomic binning, comparative biology and taxonomic classification.</title>
        <authorList>
            <person name="Goeker M."/>
        </authorList>
    </citation>
    <scope>NUCLEOTIDE SEQUENCE [LARGE SCALE GENOMIC DNA]</scope>
    <source>
        <strain evidence="8 9">DSM 27512</strain>
    </source>
</reference>
<keyword evidence="3" id="KW-1003">Cell membrane</keyword>
<feature type="transmembrane region" description="Helical" evidence="7">
    <location>
        <begin position="140"/>
        <end position="168"/>
    </location>
</feature>
<dbReference type="Pfam" id="PF02417">
    <property type="entry name" value="Chromate_transp"/>
    <property type="match status" value="1"/>
</dbReference>
<evidence type="ECO:0000256" key="1">
    <source>
        <dbReference type="ARBA" id="ARBA00004651"/>
    </source>
</evidence>
<evidence type="ECO:0000313" key="9">
    <source>
        <dbReference type="Proteomes" id="UP001314903"/>
    </source>
</evidence>
<dbReference type="RefSeq" id="WP_209658741.1">
    <property type="nucleotide sequence ID" value="NZ_JAGGLI010000002.1"/>
</dbReference>
<evidence type="ECO:0000256" key="5">
    <source>
        <dbReference type="ARBA" id="ARBA00022989"/>
    </source>
</evidence>